<evidence type="ECO:0000313" key="2">
    <source>
        <dbReference type="EMBL" id="SDR61905.1"/>
    </source>
</evidence>
<accession>A0A1H1KJF8</accession>
<dbReference type="EMBL" id="FNKX01000004">
    <property type="protein sequence ID" value="SDR61905.1"/>
    <property type="molecule type" value="Genomic_DNA"/>
</dbReference>
<dbReference type="Proteomes" id="UP000199365">
    <property type="component" value="Unassembled WGS sequence"/>
</dbReference>
<sequence>MIDASDAVDPNDPPVTAQAVRHLLVIEQANAFIKAVKEHSKAVGGETERSLEAVGAISQICTSIRVSIEGHVKALEAHSEDQAETRALLLDLATAVRVIDSRLPDPKKVRHEILGDLWQTLEPRVLEYVAKIGGDLDARVGETATRLFEAAERGFMAPARPEQGAALATRLRYRRDRCIYRIKKMATDWLAVIVATGVVSLAFIAFGVFVLITHRPL</sequence>
<protein>
    <submittedName>
        <fullName evidence="2">Uncharacterized protein</fullName>
    </submittedName>
</protein>
<keyword evidence="1" id="KW-0812">Transmembrane</keyword>
<dbReference type="AlphaFoldDB" id="A0A1H1KJF8"/>
<name>A0A1H1KJF8_9BURK</name>
<evidence type="ECO:0000313" key="3">
    <source>
        <dbReference type="Proteomes" id="UP000199365"/>
    </source>
</evidence>
<keyword evidence="3" id="KW-1185">Reference proteome</keyword>
<organism evidence="2 3">
    <name type="scientific">Paraburkholderia tuberum</name>
    <dbReference type="NCBI Taxonomy" id="157910"/>
    <lineage>
        <taxon>Bacteria</taxon>
        <taxon>Pseudomonadati</taxon>
        <taxon>Pseudomonadota</taxon>
        <taxon>Betaproteobacteria</taxon>
        <taxon>Burkholderiales</taxon>
        <taxon>Burkholderiaceae</taxon>
        <taxon>Paraburkholderia</taxon>
    </lineage>
</organism>
<gene>
    <name evidence="2" type="ORF">SAMN05445850_8032</name>
</gene>
<reference evidence="3" key="1">
    <citation type="submission" date="2016-10" db="EMBL/GenBank/DDBJ databases">
        <authorList>
            <person name="Varghese N."/>
            <person name="Submissions S."/>
        </authorList>
    </citation>
    <scope>NUCLEOTIDE SEQUENCE [LARGE SCALE GENOMIC DNA]</scope>
    <source>
        <strain evidence="3">DUS833</strain>
    </source>
</reference>
<dbReference type="RefSeq" id="WP_090812451.1">
    <property type="nucleotide sequence ID" value="NZ_FNKX01000004.1"/>
</dbReference>
<evidence type="ECO:0000256" key="1">
    <source>
        <dbReference type="SAM" id="Phobius"/>
    </source>
</evidence>
<keyword evidence="1" id="KW-0472">Membrane</keyword>
<proteinExistence type="predicted"/>
<dbReference type="STRING" id="157910.SAMN05445850_8032"/>
<feature type="transmembrane region" description="Helical" evidence="1">
    <location>
        <begin position="189"/>
        <end position="212"/>
    </location>
</feature>
<keyword evidence="1" id="KW-1133">Transmembrane helix</keyword>